<proteinExistence type="predicted"/>
<dbReference type="GeneID" id="85459427"/>
<dbReference type="AlphaFoldDB" id="A0AAJ0AM34"/>
<feature type="region of interest" description="Disordered" evidence="1">
    <location>
        <begin position="1"/>
        <end position="50"/>
    </location>
</feature>
<accession>A0AAJ0AM34</accession>
<evidence type="ECO:0000256" key="1">
    <source>
        <dbReference type="SAM" id="MobiDB-lite"/>
    </source>
</evidence>
<organism evidence="2 3">
    <name type="scientific">Colletotrichum godetiae</name>
    <dbReference type="NCBI Taxonomy" id="1209918"/>
    <lineage>
        <taxon>Eukaryota</taxon>
        <taxon>Fungi</taxon>
        <taxon>Dikarya</taxon>
        <taxon>Ascomycota</taxon>
        <taxon>Pezizomycotina</taxon>
        <taxon>Sordariomycetes</taxon>
        <taxon>Hypocreomycetidae</taxon>
        <taxon>Glomerellales</taxon>
        <taxon>Glomerellaceae</taxon>
        <taxon>Colletotrichum</taxon>
        <taxon>Colletotrichum acutatum species complex</taxon>
    </lineage>
</organism>
<dbReference type="RefSeq" id="XP_060429743.1">
    <property type="nucleotide sequence ID" value="XM_060574901.1"/>
</dbReference>
<name>A0AAJ0AM34_9PEZI</name>
<sequence length="194" mass="21478">MDTHPCPSRPTISLPHARRAPEKPDQSRYPMTITSPPRPSTHPVRFPSEPLRFHPQPQPIAESPERCGIVSSFHPLSAQNRLCTPSKRPSTIFLPRHNRPPQGAIPSFIAGRITHASAHLVSLISCLSTSKNSPVHLPAQARARISNLGSQPRACICHVMASRSFQQLSTNEWCRILESLQARLISFTAVLTNI</sequence>
<keyword evidence="3" id="KW-1185">Reference proteome</keyword>
<evidence type="ECO:0000313" key="2">
    <source>
        <dbReference type="EMBL" id="KAK1675740.1"/>
    </source>
</evidence>
<comment type="caution">
    <text evidence="2">The sequence shown here is derived from an EMBL/GenBank/DDBJ whole genome shotgun (WGS) entry which is preliminary data.</text>
</comment>
<evidence type="ECO:0000313" key="3">
    <source>
        <dbReference type="Proteomes" id="UP001224890"/>
    </source>
</evidence>
<dbReference type="Proteomes" id="UP001224890">
    <property type="component" value="Unassembled WGS sequence"/>
</dbReference>
<gene>
    <name evidence="2" type="ORF">BDP55DRAFT_663604</name>
</gene>
<dbReference type="EMBL" id="JAHMHR010000020">
    <property type="protein sequence ID" value="KAK1675740.1"/>
    <property type="molecule type" value="Genomic_DNA"/>
</dbReference>
<protein>
    <submittedName>
        <fullName evidence="2">Uncharacterized protein</fullName>
    </submittedName>
</protein>
<reference evidence="2" key="1">
    <citation type="submission" date="2021-06" db="EMBL/GenBank/DDBJ databases">
        <title>Comparative genomics, transcriptomics and evolutionary studies reveal genomic signatures of adaptation to plant cell wall in hemibiotrophic fungi.</title>
        <authorList>
            <consortium name="DOE Joint Genome Institute"/>
            <person name="Baroncelli R."/>
            <person name="Diaz J.F."/>
            <person name="Benocci T."/>
            <person name="Peng M."/>
            <person name="Battaglia E."/>
            <person name="Haridas S."/>
            <person name="Andreopoulos W."/>
            <person name="Labutti K."/>
            <person name="Pangilinan J."/>
            <person name="Floch G.L."/>
            <person name="Makela M.R."/>
            <person name="Henrissat B."/>
            <person name="Grigoriev I.V."/>
            <person name="Crouch J.A."/>
            <person name="De Vries R.P."/>
            <person name="Sukno S.A."/>
            <person name="Thon M.R."/>
        </authorList>
    </citation>
    <scope>NUCLEOTIDE SEQUENCE</scope>
    <source>
        <strain evidence="2">CBS 193.32</strain>
    </source>
</reference>